<evidence type="ECO:0008006" key="4">
    <source>
        <dbReference type="Google" id="ProtNLM"/>
    </source>
</evidence>
<sequence length="322" mass="35666">MKTQSNLIRFKTIFLLLVNLAIAVSLHSCKSDKKQNKIDDSVIAKENVINILTENMDFQMADTIPSGWNTFKYKNASAQTHFFLIDKYPEAITLDSVKASVLPPFDKGMKLINEGKTEEGFAEFGKLPAWFMELKNLGGSGLISPGLIAETTVKLDPGYYIIECYVKMSNGVWHTSMGMAKEVIVSETNSGNVEPKAQTEITISSTDGITFNDTISKGQHCFSVFYKDQIAHENFIGHDINLAKLGENADLDELNDWMDWSNPEGLIEPAPTGVTFLGGVNNMSEGQKGYFTVNLEPGRYILISEVPNPASKNMLKTFVVPE</sequence>
<evidence type="ECO:0000256" key="1">
    <source>
        <dbReference type="SAM" id="SignalP"/>
    </source>
</evidence>
<gene>
    <name evidence="2" type="ORF">V8G56_14680</name>
</gene>
<evidence type="ECO:0000313" key="2">
    <source>
        <dbReference type="EMBL" id="MFH6769995.1"/>
    </source>
</evidence>
<accession>A0ABW7MTU2</accession>
<name>A0ABW7MTU2_9FLAO</name>
<dbReference type="Proteomes" id="UP001610104">
    <property type="component" value="Unassembled WGS sequence"/>
</dbReference>
<dbReference type="EMBL" id="JBAWKC010000005">
    <property type="protein sequence ID" value="MFH6769995.1"/>
    <property type="molecule type" value="Genomic_DNA"/>
</dbReference>
<feature type="signal peptide" evidence="1">
    <location>
        <begin position="1"/>
        <end position="30"/>
    </location>
</feature>
<dbReference type="RefSeq" id="WP_395439213.1">
    <property type="nucleotide sequence ID" value="NZ_JBAWKC010000005.1"/>
</dbReference>
<proteinExistence type="predicted"/>
<keyword evidence="3" id="KW-1185">Reference proteome</keyword>
<feature type="chain" id="PRO_5045459547" description="Lipoprotein" evidence="1">
    <location>
        <begin position="31"/>
        <end position="322"/>
    </location>
</feature>
<keyword evidence="1" id="KW-0732">Signal</keyword>
<organism evidence="2 3">
    <name type="scientific">Gaetbulibacter aquiaggeris</name>
    <dbReference type="NCBI Taxonomy" id="1735373"/>
    <lineage>
        <taxon>Bacteria</taxon>
        <taxon>Pseudomonadati</taxon>
        <taxon>Bacteroidota</taxon>
        <taxon>Flavobacteriia</taxon>
        <taxon>Flavobacteriales</taxon>
        <taxon>Flavobacteriaceae</taxon>
        <taxon>Gaetbulibacter</taxon>
    </lineage>
</organism>
<comment type="caution">
    <text evidence="2">The sequence shown here is derived from an EMBL/GenBank/DDBJ whole genome shotgun (WGS) entry which is preliminary data.</text>
</comment>
<protein>
    <recommendedName>
        <fullName evidence="4">Lipoprotein</fullName>
    </recommendedName>
</protein>
<evidence type="ECO:0000313" key="3">
    <source>
        <dbReference type="Proteomes" id="UP001610104"/>
    </source>
</evidence>
<reference evidence="2 3" key="1">
    <citation type="submission" date="2024-02" db="EMBL/GenBank/DDBJ databases">
        <title>A Gaetbulibacter species isolated from tidal flats and genomic insights of their niches.</title>
        <authorList>
            <person name="Ye Y."/>
        </authorList>
    </citation>
    <scope>NUCLEOTIDE SEQUENCE [LARGE SCALE GENOMIC DNA]</scope>
    <source>
        <strain evidence="2 3">KEM-8</strain>
    </source>
</reference>